<dbReference type="EMBL" id="RQEY01000028">
    <property type="protein sequence ID" value="TGK35394.1"/>
    <property type="molecule type" value="Genomic_DNA"/>
</dbReference>
<keyword evidence="2 6" id="KW-0645">Protease</keyword>
<organism evidence="10 11">
    <name type="scientific">Leptospira andrefontaineae</name>
    <dbReference type="NCBI Taxonomy" id="2484976"/>
    <lineage>
        <taxon>Bacteria</taxon>
        <taxon>Pseudomonadati</taxon>
        <taxon>Spirochaetota</taxon>
        <taxon>Spirochaetia</taxon>
        <taxon>Leptospirales</taxon>
        <taxon>Leptospiraceae</taxon>
        <taxon>Leptospira</taxon>
    </lineage>
</organism>
<evidence type="ECO:0000259" key="8">
    <source>
        <dbReference type="Pfam" id="PF00082"/>
    </source>
</evidence>
<dbReference type="SUPFAM" id="SSF52743">
    <property type="entry name" value="Subtilisin-like"/>
    <property type="match status" value="1"/>
</dbReference>
<evidence type="ECO:0000256" key="3">
    <source>
        <dbReference type="ARBA" id="ARBA00022801"/>
    </source>
</evidence>
<dbReference type="PROSITE" id="PS51892">
    <property type="entry name" value="SUBTILASE"/>
    <property type="match status" value="1"/>
</dbReference>
<dbReference type="InterPro" id="IPR000209">
    <property type="entry name" value="Peptidase_S8/S53_dom"/>
</dbReference>
<dbReference type="Pfam" id="PF22148">
    <property type="entry name" value="Fervidolysin_NPro-like"/>
    <property type="match status" value="1"/>
</dbReference>
<keyword evidence="3 6" id="KW-0378">Hydrolase</keyword>
<evidence type="ECO:0000256" key="7">
    <source>
        <dbReference type="SAM" id="Phobius"/>
    </source>
</evidence>
<dbReference type="InterPro" id="IPR015500">
    <property type="entry name" value="Peptidase_S8_subtilisin-rel"/>
</dbReference>
<feature type="domain" description="Peptidase S8/S53" evidence="8">
    <location>
        <begin position="212"/>
        <end position="424"/>
    </location>
</feature>
<sequence>MGIGNLNSLSPKSSLFSRGIYMKRIPYLSFFFFGVFLLGIGLLAQNNNSKKNEVLEYFKSINRNIFKKEAKVSSVLTNPSLNMSAKSDEILVKFRKGIGSFAKSNIVGSFSGKMIGSEISNSDFSLVSIEKNISLQDAIREYSNHPDIEFAQPNYIYRATVAPSDPQFVNQWGFRNTGQTIFSANYLGNNPGISGKDMNMVEAWDNFTKYCDGVPVAVLDSGANYNHEDLTFWNSSSCVSDLGGYIGNCPYGYDFVDNDIYPMDLNGHGTHVSGIIGAKMNGLGGVGVCWGAPIMAVRVLDDTGIGTTEKIIKGINFAVKNGAKIINLSLSGTESDTALQQAIALAGKNHDALFVVAAGNESEDLRSGNSYPCKFPESNIVCVGALDQSYSLAQFSNYDTSKTHVDVSAPGTNIVNTWAGMEVDVLASSEFSDWTYINNSGTPFTYLTCYIALDGGPSLPYTTLLLPNNCNTPLVGNVNGAYANLTHSQVYKSVTISSAVDRVYAEMALTVDTLDPYDTLSFYYGYVTNPPFNITYGKMLKQISEEMNGRIEILTLELKDCVGRSRCTLGMEFNSGTQIGKSGVAILGLSMTTMDKDYTNRYKAISGTSMAAPHVAGLAALLRYKNPKYSAEDTIQVLLNGGKTVTGLENKTRSGKAVDAVGAFKYLFPPENIVVTVP</sequence>
<feature type="active site" description="Charge relay system" evidence="5 6">
    <location>
        <position position="220"/>
    </location>
</feature>
<dbReference type="PROSITE" id="PS00138">
    <property type="entry name" value="SUBTILASE_SER"/>
    <property type="match status" value="1"/>
</dbReference>
<evidence type="ECO:0000259" key="9">
    <source>
        <dbReference type="Pfam" id="PF22148"/>
    </source>
</evidence>
<feature type="transmembrane region" description="Helical" evidence="7">
    <location>
        <begin position="25"/>
        <end position="44"/>
    </location>
</feature>
<dbReference type="OrthoDB" id="9762689at2"/>
<dbReference type="Gene3D" id="3.40.50.200">
    <property type="entry name" value="Peptidase S8/S53 domain"/>
    <property type="match status" value="2"/>
</dbReference>
<feature type="active site" description="Charge relay system" evidence="5 6">
    <location>
        <position position="268"/>
    </location>
</feature>
<dbReference type="InterPro" id="IPR054399">
    <property type="entry name" value="Fervidolysin-like_N_prodom"/>
</dbReference>
<proteinExistence type="inferred from homology"/>
<keyword evidence="7" id="KW-0812">Transmembrane</keyword>
<dbReference type="PRINTS" id="PR00723">
    <property type="entry name" value="SUBTILISIN"/>
</dbReference>
<dbReference type="GO" id="GO:0006508">
    <property type="term" value="P:proteolysis"/>
    <property type="evidence" value="ECO:0007669"/>
    <property type="project" value="UniProtKB-KW"/>
</dbReference>
<dbReference type="InterPro" id="IPR036852">
    <property type="entry name" value="Peptidase_S8/S53_dom_sf"/>
</dbReference>
<dbReference type="AlphaFoldDB" id="A0A4R9GVZ2"/>
<dbReference type="Proteomes" id="UP000298097">
    <property type="component" value="Unassembled WGS sequence"/>
</dbReference>
<reference evidence="10" key="1">
    <citation type="journal article" date="2019" name="PLoS Negl. Trop. Dis.">
        <title>Revisiting the worldwide diversity of Leptospira species in the environment.</title>
        <authorList>
            <person name="Vincent A.T."/>
            <person name="Schiettekatte O."/>
            <person name="Bourhy P."/>
            <person name="Veyrier F.J."/>
            <person name="Picardeau M."/>
        </authorList>
    </citation>
    <scope>NUCLEOTIDE SEQUENCE [LARGE SCALE GENOMIC DNA]</scope>
    <source>
        <strain evidence="10">201800301</strain>
    </source>
</reference>
<comment type="caution">
    <text evidence="10">The sequence shown here is derived from an EMBL/GenBank/DDBJ whole genome shotgun (WGS) entry which is preliminary data.</text>
</comment>
<evidence type="ECO:0000313" key="11">
    <source>
        <dbReference type="Proteomes" id="UP000298097"/>
    </source>
</evidence>
<feature type="domain" description="Peptidase S8/S53" evidence="8">
    <location>
        <begin position="592"/>
        <end position="642"/>
    </location>
</feature>
<accession>A0A4R9GVZ2</accession>
<dbReference type="PROSITE" id="PS00137">
    <property type="entry name" value="SUBTILASE_HIS"/>
    <property type="match status" value="1"/>
</dbReference>
<dbReference type="PANTHER" id="PTHR43806">
    <property type="entry name" value="PEPTIDASE S8"/>
    <property type="match status" value="1"/>
</dbReference>
<keyword evidence="7" id="KW-0472">Membrane</keyword>
<keyword evidence="4 6" id="KW-0720">Serine protease</keyword>
<dbReference type="GO" id="GO:0004252">
    <property type="term" value="F:serine-type endopeptidase activity"/>
    <property type="evidence" value="ECO:0007669"/>
    <property type="project" value="UniProtKB-UniRule"/>
</dbReference>
<gene>
    <name evidence="10" type="ORF">EHO65_19795</name>
</gene>
<protein>
    <submittedName>
        <fullName evidence="10">Peptidase S8</fullName>
    </submittedName>
</protein>
<feature type="active site" description="Charge relay system" evidence="5 6">
    <location>
        <position position="609"/>
    </location>
</feature>
<keyword evidence="11" id="KW-1185">Reference proteome</keyword>
<name>A0A4R9GVZ2_9LEPT</name>
<keyword evidence="7" id="KW-1133">Transmembrane helix</keyword>
<comment type="similarity">
    <text evidence="1 6">Belongs to the peptidase S8 family.</text>
</comment>
<feature type="domain" description="Fervidolysin-like N-terminal prodomain" evidence="9">
    <location>
        <begin position="87"/>
        <end position="154"/>
    </location>
</feature>
<evidence type="ECO:0000256" key="1">
    <source>
        <dbReference type="ARBA" id="ARBA00011073"/>
    </source>
</evidence>
<dbReference type="InterPro" id="IPR022398">
    <property type="entry name" value="Peptidase_S8_His-AS"/>
</dbReference>
<dbReference type="InterPro" id="IPR023828">
    <property type="entry name" value="Peptidase_S8_Ser-AS"/>
</dbReference>
<dbReference type="InterPro" id="IPR050131">
    <property type="entry name" value="Peptidase_S8_subtilisin-like"/>
</dbReference>
<evidence type="ECO:0000256" key="6">
    <source>
        <dbReference type="PROSITE-ProRule" id="PRU01240"/>
    </source>
</evidence>
<evidence type="ECO:0000256" key="5">
    <source>
        <dbReference type="PIRSR" id="PIRSR615500-1"/>
    </source>
</evidence>
<evidence type="ECO:0000256" key="4">
    <source>
        <dbReference type="ARBA" id="ARBA00022825"/>
    </source>
</evidence>
<evidence type="ECO:0000256" key="2">
    <source>
        <dbReference type="ARBA" id="ARBA00022670"/>
    </source>
</evidence>
<evidence type="ECO:0000313" key="10">
    <source>
        <dbReference type="EMBL" id="TGK35394.1"/>
    </source>
</evidence>
<dbReference type="Pfam" id="PF00082">
    <property type="entry name" value="Peptidase_S8"/>
    <property type="match status" value="2"/>
</dbReference>
<dbReference type="PANTHER" id="PTHR43806:SF11">
    <property type="entry name" value="CEREVISIN-RELATED"/>
    <property type="match status" value="1"/>
</dbReference>